<keyword evidence="3" id="KW-1185">Reference proteome</keyword>
<gene>
    <name evidence="2" type="ORF">CDQ91_14435</name>
</gene>
<name>A0A2D0ANC8_9SPHN</name>
<comment type="caution">
    <text evidence="2">The sequence shown here is derived from an EMBL/GenBank/DDBJ whole genome shotgun (WGS) entry which is preliminary data.</text>
</comment>
<dbReference type="RefSeq" id="WP_088473444.1">
    <property type="nucleotide sequence ID" value="NZ_NISJ01000008.1"/>
</dbReference>
<proteinExistence type="predicted"/>
<dbReference type="AlphaFoldDB" id="A0A2D0ANC8"/>
<dbReference type="Proteomes" id="UP000197097">
    <property type="component" value="Unassembled WGS sequence"/>
</dbReference>
<sequence>MTNATTPSVKIVDIGGTAHTLKFNFGMARLAEQELGVSLMSAFRENSAAMNTISAVWWAALQANHPMSREAADELIDAAGLEQVTTWLVEGLGQYFGGGKASPEGAPGNAPKTGQTHP</sequence>
<evidence type="ECO:0008006" key="4">
    <source>
        <dbReference type="Google" id="ProtNLM"/>
    </source>
</evidence>
<evidence type="ECO:0000313" key="2">
    <source>
        <dbReference type="EMBL" id="OWQ95115.1"/>
    </source>
</evidence>
<dbReference type="OrthoDB" id="9977355at2"/>
<evidence type="ECO:0000256" key="1">
    <source>
        <dbReference type="SAM" id="MobiDB-lite"/>
    </source>
</evidence>
<evidence type="ECO:0000313" key="3">
    <source>
        <dbReference type="Proteomes" id="UP000197097"/>
    </source>
</evidence>
<organism evidence="2 3">
    <name type="scientific">Sphingopyxis witflariensis</name>
    <dbReference type="NCBI Taxonomy" id="173675"/>
    <lineage>
        <taxon>Bacteria</taxon>
        <taxon>Pseudomonadati</taxon>
        <taxon>Pseudomonadota</taxon>
        <taxon>Alphaproteobacteria</taxon>
        <taxon>Sphingomonadales</taxon>
        <taxon>Sphingomonadaceae</taxon>
        <taxon>Sphingopyxis</taxon>
    </lineage>
</organism>
<dbReference type="EMBL" id="NISJ01000008">
    <property type="protein sequence ID" value="OWQ95115.1"/>
    <property type="molecule type" value="Genomic_DNA"/>
</dbReference>
<feature type="region of interest" description="Disordered" evidence="1">
    <location>
        <begin position="99"/>
        <end position="118"/>
    </location>
</feature>
<reference evidence="2 3" key="1">
    <citation type="journal article" date="2002" name="Int. J. Syst. Evol. Microbiol.">
        <title>Sphingopyxis witflariensis sp. nov., isolated from activated sludge.</title>
        <authorList>
            <person name="Kampfer P."/>
            <person name="Witzenberger R."/>
            <person name="Denner E.B."/>
            <person name="Busse H.J."/>
            <person name="Neef A."/>
        </authorList>
    </citation>
    <scope>NUCLEOTIDE SEQUENCE [LARGE SCALE GENOMIC DNA]</scope>
    <source>
        <strain evidence="2 3">DSM 14551</strain>
    </source>
</reference>
<protein>
    <recommendedName>
        <fullName evidence="4">Phage tail tube protein, GTA-gp10</fullName>
    </recommendedName>
</protein>
<accession>A0A2D0ANC8</accession>